<reference evidence="19" key="1">
    <citation type="submission" date="2025-08" db="UniProtKB">
        <authorList>
            <consortium name="RefSeq"/>
        </authorList>
    </citation>
    <scope>IDENTIFICATION</scope>
    <source>
        <tissue evidence="19">Whole organism</tissue>
    </source>
</reference>
<dbReference type="GO" id="GO:0051649">
    <property type="term" value="P:establishment of localization in cell"/>
    <property type="evidence" value="ECO:0007669"/>
    <property type="project" value="UniProtKB-ARBA"/>
</dbReference>
<feature type="binding site" evidence="16">
    <location>
        <position position="72"/>
    </location>
    <ligand>
        <name>GTP</name>
        <dbReference type="ChEBI" id="CHEBI:37565"/>
    </ligand>
</feature>
<evidence type="ECO:0000256" key="6">
    <source>
        <dbReference type="ARBA" id="ARBA00022475"/>
    </source>
</evidence>
<gene>
    <name evidence="19" type="primary">LOC108673008</name>
</gene>
<keyword evidence="14" id="KW-0966">Cell projection</keyword>
<dbReference type="RefSeq" id="XP_018016261.1">
    <property type="nucleotide sequence ID" value="XM_018160772.2"/>
</dbReference>
<feature type="binding site" evidence="17">
    <location>
        <position position="50"/>
    </location>
    <ligand>
        <name>Mg(2+)</name>
        <dbReference type="ChEBI" id="CHEBI:18420"/>
    </ligand>
</feature>
<dbReference type="GO" id="GO:0003924">
    <property type="term" value="F:GTPase activity"/>
    <property type="evidence" value="ECO:0007669"/>
    <property type="project" value="InterPro"/>
</dbReference>
<evidence type="ECO:0000256" key="13">
    <source>
        <dbReference type="ARBA" id="ARBA00023212"/>
    </source>
</evidence>
<dbReference type="InterPro" id="IPR006689">
    <property type="entry name" value="Small_GTPase_ARF/SAR"/>
</dbReference>
<dbReference type="SMART" id="SM00177">
    <property type="entry name" value="ARF"/>
    <property type="match status" value="1"/>
</dbReference>
<evidence type="ECO:0000256" key="3">
    <source>
        <dbReference type="ARBA" id="ARBA00004522"/>
    </source>
</evidence>
<dbReference type="InterPro" id="IPR005225">
    <property type="entry name" value="Small_GTP-bd"/>
</dbReference>
<dbReference type="Gene3D" id="3.40.50.300">
    <property type="entry name" value="P-loop containing nucleotide triphosphate hydrolases"/>
    <property type="match status" value="1"/>
</dbReference>
<comment type="subcellular location">
    <subcellularLocation>
        <location evidence="3">Cell projection</location>
        <location evidence="3">Cilium membrane</location>
        <topology evidence="3">Peripheral membrane protein</topology>
        <orientation evidence="3">Cytoplasmic side</orientation>
    </subcellularLocation>
    <subcellularLocation>
        <location evidence="2">Cytoplasm</location>
        <location evidence="2">Cytoskeleton</location>
        <location evidence="2">Cilium axoneme</location>
    </subcellularLocation>
    <subcellularLocation>
        <location evidence="1">Cytoplasm</location>
        <location evidence="1">Cytoskeleton</location>
        <location evidence="1">Cilium basal body</location>
    </subcellularLocation>
</comment>
<dbReference type="OrthoDB" id="442317at2759"/>
<dbReference type="PROSITE" id="PS51417">
    <property type="entry name" value="ARF"/>
    <property type="match status" value="1"/>
</dbReference>
<feature type="binding site" evidence="16">
    <location>
        <begin position="130"/>
        <end position="133"/>
    </location>
    <ligand>
        <name>GTP</name>
        <dbReference type="ChEBI" id="CHEBI:37565"/>
    </ligand>
</feature>
<evidence type="ECO:0000256" key="14">
    <source>
        <dbReference type="ARBA" id="ARBA00023273"/>
    </source>
</evidence>
<keyword evidence="9 16" id="KW-0547">Nucleotide-binding</keyword>
<dbReference type="FunFam" id="3.40.50.300:FF:000457">
    <property type="entry name" value="ADP-ribosylation factor-like protein 6"/>
    <property type="match status" value="1"/>
</dbReference>
<keyword evidence="6" id="KW-1003">Cell membrane</keyword>
<evidence type="ECO:0000256" key="12">
    <source>
        <dbReference type="ARBA" id="ARBA00023136"/>
    </source>
</evidence>
<evidence type="ECO:0000256" key="2">
    <source>
        <dbReference type="ARBA" id="ARBA00004430"/>
    </source>
</evidence>
<dbReference type="GO" id="GO:0016192">
    <property type="term" value="P:vesicle-mediated transport"/>
    <property type="evidence" value="ECO:0007669"/>
    <property type="project" value="UniProtKB-ARBA"/>
</dbReference>
<dbReference type="InterPro" id="IPR024156">
    <property type="entry name" value="Small_GTPase_ARF"/>
</dbReference>
<protein>
    <recommendedName>
        <fullName evidence="5">ADP-ribosylation factor-like protein 6</fullName>
    </recommendedName>
</protein>
<evidence type="ECO:0000313" key="18">
    <source>
        <dbReference type="Proteomes" id="UP000694843"/>
    </source>
</evidence>
<dbReference type="CDD" id="cd04157">
    <property type="entry name" value="Arl6"/>
    <property type="match status" value="1"/>
</dbReference>
<evidence type="ECO:0000256" key="10">
    <source>
        <dbReference type="ARBA" id="ARBA00022794"/>
    </source>
</evidence>
<keyword evidence="10" id="KW-0970">Cilium biogenesis/degradation</keyword>
<evidence type="ECO:0000256" key="7">
    <source>
        <dbReference type="ARBA" id="ARBA00022490"/>
    </source>
</evidence>
<dbReference type="GeneID" id="108673008"/>
<evidence type="ECO:0000256" key="17">
    <source>
        <dbReference type="PIRSR" id="PIRSR606689-2"/>
    </source>
</evidence>
<proteinExistence type="inferred from homology"/>
<feature type="binding site" evidence="16">
    <location>
        <begin position="24"/>
        <end position="31"/>
    </location>
    <ligand>
        <name>GTP</name>
        <dbReference type="ChEBI" id="CHEBI:37565"/>
    </ligand>
</feature>
<dbReference type="AlphaFoldDB" id="A0A8B7NTB7"/>
<dbReference type="InterPro" id="IPR027417">
    <property type="entry name" value="P-loop_NTPase"/>
</dbReference>
<dbReference type="PANTHER" id="PTHR11711">
    <property type="entry name" value="ADP RIBOSYLATION FACTOR-RELATED"/>
    <property type="match status" value="1"/>
</dbReference>
<evidence type="ECO:0000256" key="11">
    <source>
        <dbReference type="ARBA" id="ARBA00023134"/>
    </source>
</evidence>
<dbReference type="NCBIfam" id="TIGR00231">
    <property type="entry name" value="small_GTP"/>
    <property type="match status" value="1"/>
</dbReference>
<dbReference type="Proteomes" id="UP000694843">
    <property type="component" value="Unplaced"/>
</dbReference>
<dbReference type="GO" id="GO:0046872">
    <property type="term" value="F:metal ion binding"/>
    <property type="evidence" value="ECO:0007669"/>
    <property type="project" value="UniProtKB-KW"/>
</dbReference>
<keyword evidence="13" id="KW-0206">Cytoskeleton</keyword>
<dbReference type="GO" id="GO:0060170">
    <property type="term" value="C:ciliary membrane"/>
    <property type="evidence" value="ECO:0007669"/>
    <property type="project" value="UniProtKB-SubCell"/>
</dbReference>
<keyword evidence="17" id="KW-0479">Metal-binding</keyword>
<dbReference type="SMART" id="SM00175">
    <property type="entry name" value="RAB"/>
    <property type="match status" value="1"/>
</dbReference>
<evidence type="ECO:0000256" key="16">
    <source>
        <dbReference type="PIRSR" id="PIRSR606689-1"/>
    </source>
</evidence>
<dbReference type="InterPro" id="IPR041839">
    <property type="entry name" value="Arl6"/>
</dbReference>
<evidence type="ECO:0000256" key="8">
    <source>
        <dbReference type="ARBA" id="ARBA00022707"/>
    </source>
</evidence>
<keyword evidence="11 16" id="KW-0342">GTP-binding</keyword>
<dbReference type="SUPFAM" id="SSF52540">
    <property type="entry name" value="P-loop containing nucleoside triphosphate hydrolases"/>
    <property type="match status" value="1"/>
</dbReference>
<dbReference type="GO" id="GO:0005930">
    <property type="term" value="C:axoneme"/>
    <property type="evidence" value="ECO:0007669"/>
    <property type="project" value="UniProtKB-SubCell"/>
</dbReference>
<dbReference type="PROSITE" id="PS51422">
    <property type="entry name" value="SAR1"/>
    <property type="match status" value="1"/>
</dbReference>
<dbReference type="SMART" id="SM00178">
    <property type="entry name" value="SAR"/>
    <property type="match status" value="1"/>
</dbReference>
<evidence type="ECO:0000256" key="5">
    <source>
        <dbReference type="ARBA" id="ARBA00019766"/>
    </source>
</evidence>
<keyword evidence="12" id="KW-0472">Membrane</keyword>
<keyword evidence="15" id="KW-0449">Lipoprotein</keyword>
<keyword evidence="7" id="KW-0963">Cytoplasm</keyword>
<accession>A0A8B7NTB7</accession>
<dbReference type="CTD" id="84100"/>
<keyword evidence="17" id="KW-0460">Magnesium</keyword>
<organism evidence="18 19">
    <name type="scientific">Hyalella azteca</name>
    <name type="common">Amphipod</name>
    <dbReference type="NCBI Taxonomy" id="294128"/>
    <lineage>
        <taxon>Eukaryota</taxon>
        <taxon>Metazoa</taxon>
        <taxon>Ecdysozoa</taxon>
        <taxon>Arthropoda</taxon>
        <taxon>Crustacea</taxon>
        <taxon>Multicrustacea</taxon>
        <taxon>Malacostraca</taxon>
        <taxon>Eumalacostraca</taxon>
        <taxon>Peracarida</taxon>
        <taxon>Amphipoda</taxon>
        <taxon>Senticaudata</taxon>
        <taxon>Talitrida</taxon>
        <taxon>Talitroidea</taxon>
        <taxon>Hyalellidae</taxon>
        <taxon>Hyalella</taxon>
    </lineage>
</organism>
<evidence type="ECO:0000256" key="1">
    <source>
        <dbReference type="ARBA" id="ARBA00004120"/>
    </source>
</evidence>
<evidence type="ECO:0000256" key="4">
    <source>
        <dbReference type="ARBA" id="ARBA00010290"/>
    </source>
</evidence>
<keyword evidence="8" id="KW-0519">Myristate</keyword>
<evidence type="ECO:0000256" key="9">
    <source>
        <dbReference type="ARBA" id="ARBA00022741"/>
    </source>
</evidence>
<dbReference type="Pfam" id="PF00025">
    <property type="entry name" value="Arf"/>
    <property type="match status" value="1"/>
</dbReference>
<name>A0A8B7NTB7_HYAAZ</name>
<evidence type="ECO:0000256" key="15">
    <source>
        <dbReference type="ARBA" id="ARBA00023288"/>
    </source>
</evidence>
<dbReference type="OMA" id="NKPWHIC"/>
<keyword evidence="18" id="KW-1185">Reference proteome</keyword>
<dbReference type="KEGG" id="hazt:108673008"/>
<feature type="binding site" evidence="17">
    <location>
        <position position="31"/>
    </location>
    <ligand>
        <name>Mg(2+)</name>
        <dbReference type="ChEBI" id="CHEBI:18420"/>
    </ligand>
</feature>
<sequence>MGLFDKLAFSLGLKKREANILVVGLDNAGKSTVLNHFKPEDQRTSDVVPTVGYNVEKFKTKSVGLTAFDMSGQARYRNLWEAYYQDCQGIIFVVDSSERLRLVVAKEELDIMLEHPLIKPRRLPILFLANKMDLRDAISSVKVSAALGLDRLTDKPWHITACNAVTGDGLHEGIDWLSQMIKDAVDKNAQKL</sequence>
<dbReference type="GO" id="GO:0005525">
    <property type="term" value="F:GTP binding"/>
    <property type="evidence" value="ECO:0007669"/>
    <property type="project" value="UniProtKB-KW"/>
</dbReference>
<comment type="similarity">
    <text evidence="4">Belongs to the small GTPase superfamily. Arf family.</text>
</comment>
<dbReference type="PRINTS" id="PR00328">
    <property type="entry name" value="SAR1GTPBP"/>
</dbReference>
<evidence type="ECO:0000313" key="19">
    <source>
        <dbReference type="RefSeq" id="XP_018016261.1"/>
    </source>
</evidence>
<dbReference type="GO" id="GO:0030030">
    <property type="term" value="P:cell projection organization"/>
    <property type="evidence" value="ECO:0007669"/>
    <property type="project" value="UniProtKB-KW"/>
</dbReference>